<dbReference type="Proteomes" id="UP000230055">
    <property type="component" value="Unassembled WGS sequence"/>
</dbReference>
<dbReference type="GO" id="GO:0016746">
    <property type="term" value="F:acyltransferase activity"/>
    <property type="evidence" value="ECO:0007669"/>
    <property type="project" value="UniProtKB-KW"/>
</dbReference>
<feature type="transmembrane region" description="Helical" evidence="8">
    <location>
        <begin position="443"/>
        <end position="460"/>
    </location>
</feature>
<reference evidence="10" key="1">
    <citation type="submission" date="2017-09" db="EMBL/GenBank/DDBJ databases">
        <title>Depth-based differentiation of microbial function through sediment-hosted aquifers and enrichment of novel symbionts in the deep terrestrial subsurface.</title>
        <authorList>
            <person name="Probst A.J."/>
            <person name="Ladd B."/>
            <person name="Jarett J.K."/>
            <person name="Geller-Mcgrath D.E."/>
            <person name="Sieber C.M.K."/>
            <person name="Emerson J.B."/>
            <person name="Anantharaman K."/>
            <person name="Thomas B.C."/>
            <person name="Malmstrom R."/>
            <person name="Stieglmeier M."/>
            <person name="Klingl A."/>
            <person name="Woyke T."/>
            <person name="Ryan C.M."/>
            <person name="Banfield J.F."/>
        </authorList>
    </citation>
    <scope>NUCLEOTIDE SEQUENCE [LARGE SCALE GENOMIC DNA]</scope>
</reference>
<dbReference type="PIRSF" id="PIRSF016636">
    <property type="entry name" value="AlgI_DltB"/>
    <property type="match status" value="1"/>
</dbReference>
<gene>
    <name evidence="9" type="ORF">COY72_01930</name>
</gene>
<dbReference type="InterPro" id="IPR004299">
    <property type="entry name" value="MBOAT_fam"/>
</dbReference>
<sequence>MLFPTLDFFAFFTLVLILNWSLKKWSFIWRLFLLLASYFFYSVWDLRFLLILILVSLFNFLSALSIYKDFFGKKKNFFIISLIYNLSLLGIFKYYDFFRVSAESLLERFGFSAHFPLLEIILPIGLSFYIFKVISYNIDVYLGKIMPTSSFLDFSIYVSFFPHLLSGPIMRAGDFLIQLKDGGAKKIENLAENFALILMGLFKKLVISSYLTISITDDVFAVPENHSPLIILLAIFAYTLVIYFDFSGYSDMAIGFAGLLGFKSPINFDSPYLVTNLRDFWRRWHITLSDWIRDYVYIPLGGGQKGKLRKYFNLMVAMILTGLWHGAAGHFIFWGFWQGLGLTLNHAFLDLKKSSQFLRNSWQKAISSFLAGFLTFNFISFGWIFFRSENLQTSFSLIKSLFNFHKIFEPFKIYILFLIIFGFFVFLLERKIIKFLINFQQKLPFFLLLLLFPILIILIFKFSPDILPSFIYFKF</sequence>
<comment type="subcellular location">
    <subcellularLocation>
        <location evidence="1">Cell membrane</location>
        <topology evidence="1">Multi-pass membrane protein</topology>
    </subcellularLocation>
</comment>
<feature type="transmembrane region" description="Helical" evidence="8">
    <location>
        <begin position="77"/>
        <end position="95"/>
    </location>
</feature>
<evidence type="ECO:0000256" key="7">
    <source>
        <dbReference type="PIRNR" id="PIRNR016636"/>
    </source>
</evidence>
<dbReference type="PIRSF" id="PIRSF500217">
    <property type="entry name" value="AlgI"/>
    <property type="match status" value="1"/>
</dbReference>
<feature type="transmembrane region" description="Helical" evidence="8">
    <location>
        <begin position="365"/>
        <end position="386"/>
    </location>
</feature>
<keyword evidence="7" id="KW-0012">Acyltransferase</keyword>
<dbReference type="InterPro" id="IPR024194">
    <property type="entry name" value="Ac/AlaTfrase_AlgI/DltB"/>
</dbReference>
<evidence type="ECO:0000313" key="9">
    <source>
        <dbReference type="EMBL" id="PIY90728.1"/>
    </source>
</evidence>
<evidence type="ECO:0000256" key="2">
    <source>
        <dbReference type="ARBA" id="ARBA00010323"/>
    </source>
</evidence>
<feature type="transmembrane region" description="Helical" evidence="8">
    <location>
        <begin position="314"/>
        <end position="337"/>
    </location>
</feature>
<dbReference type="Pfam" id="PF03062">
    <property type="entry name" value="MBOAT"/>
    <property type="match status" value="1"/>
</dbReference>
<dbReference type="InterPro" id="IPR051085">
    <property type="entry name" value="MB_O-acyltransferase"/>
</dbReference>
<feature type="transmembrane region" description="Helical" evidence="8">
    <location>
        <begin position="27"/>
        <end position="44"/>
    </location>
</feature>
<feature type="transmembrane region" description="Helical" evidence="8">
    <location>
        <begin position="407"/>
        <end position="428"/>
    </location>
</feature>
<feature type="transmembrane region" description="Helical" evidence="8">
    <location>
        <begin position="115"/>
        <end position="134"/>
    </location>
</feature>
<feature type="transmembrane region" description="Helical" evidence="8">
    <location>
        <begin position="6"/>
        <end position="22"/>
    </location>
</feature>
<evidence type="ECO:0000256" key="6">
    <source>
        <dbReference type="ARBA" id="ARBA00023136"/>
    </source>
</evidence>
<protein>
    <submittedName>
        <fullName evidence="9">MBOAT family protein</fullName>
    </submittedName>
</protein>
<dbReference type="GO" id="GO:0042121">
    <property type="term" value="P:alginic acid biosynthetic process"/>
    <property type="evidence" value="ECO:0007669"/>
    <property type="project" value="InterPro"/>
</dbReference>
<dbReference type="InterPro" id="IPR028362">
    <property type="entry name" value="AlgI"/>
</dbReference>
<organism evidence="9 10">
    <name type="scientific">Candidatus Nealsonbacteria bacterium CG_4_10_14_0_8_um_filter_35_10</name>
    <dbReference type="NCBI Taxonomy" id="1974683"/>
    <lineage>
        <taxon>Bacteria</taxon>
        <taxon>Candidatus Nealsoniibacteriota</taxon>
    </lineage>
</organism>
<comment type="caution">
    <text evidence="9">The sequence shown here is derived from an EMBL/GenBank/DDBJ whole genome shotgun (WGS) entry which is preliminary data.</text>
</comment>
<proteinExistence type="inferred from homology"/>
<keyword evidence="7" id="KW-0808">Transferase</keyword>
<evidence type="ECO:0000256" key="1">
    <source>
        <dbReference type="ARBA" id="ARBA00004651"/>
    </source>
</evidence>
<feature type="transmembrane region" description="Helical" evidence="8">
    <location>
        <begin position="50"/>
        <end position="70"/>
    </location>
</feature>
<feature type="transmembrane region" description="Helical" evidence="8">
    <location>
        <begin position="194"/>
        <end position="215"/>
    </location>
</feature>
<feature type="transmembrane region" description="Helical" evidence="8">
    <location>
        <begin position="227"/>
        <end position="246"/>
    </location>
</feature>
<dbReference type="GO" id="GO:0005886">
    <property type="term" value="C:plasma membrane"/>
    <property type="evidence" value="ECO:0007669"/>
    <property type="project" value="UniProtKB-SubCell"/>
</dbReference>
<evidence type="ECO:0000256" key="8">
    <source>
        <dbReference type="SAM" id="Phobius"/>
    </source>
</evidence>
<accession>A0A2M7R821</accession>
<evidence type="ECO:0000256" key="3">
    <source>
        <dbReference type="ARBA" id="ARBA00022475"/>
    </source>
</evidence>
<evidence type="ECO:0000256" key="4">
    <source>
        <dbReference type="ARBA" id="ARBA00022692"/>
    </source>
</evidence>
<dbReference type="EMBL" id="PFLX01000049">
    <property type="protein sequence ID" value="PIY90728.1"/>
    <property type="molecule type" value="Genomic_DNA"/>
</dbReference>
<keyword evidence="5 8" id="KW-1133">Transmembrane helix</keyword>
<name>A0A2M7R821_9BACT</name>
<dbReference type="AlphaFoldDB" id="A0A2M7R821"/>
<dbReference type="PANTHER" id="PTHR13285:SF18">
    <property type="entry name" value="PROTEIN-CYSTEINE N-PALMITOYLTRANSFERASE RASP"/>
    <property type="match status" value="1"/>
</dbReference>
<keyword evidence="6 7" id="KW-0472">Membrane</keyword>
<evidence type="ECO:0000313" key="10">
    <source>
        <dbReference type="Proteomes" id="UP000230055"/>
    </source>
</evidence>
<keyword evidence="3 7" id="KW-1003">Cell membrane</keyword>
<keyword evidence="4 8" id="KW-0812">Transmembrane</keyword>
<dbReference type="PANTHER" id="PTHR13285">
    <property type="entry name" value="ACYLTRANSFERASE"/>
    <property type="match status" value="1"/>
</dbReference>
<evidence type="ECO:0000256" key="5">
    <source>
        <dbReference type="ARBA" id="ARBA00022989"/>
    </source>
</evidence>
<comment type="similarity">
    <text evidence="2 7">Belongs to the membrane-bound acyltransferase family.</text>
</comment>